<keyword evidence="4 8" id="KW-0479">Metal-binding</keyword>
<dbReference type="Gene3D" id="3.30.70.260">
    <property type="match status" value="1"/>
</dbReference>
<feature type="domain" description="ACT" evidence="10">
    <location>
        <begin position="32"/>
        <end position="111"/>
    </location>
</feature>
<evidence type="ECO:0000256" key="1">
    <source>
        <dbReference type="ARBA" id="ARBA00001954"/>
    </source>
</evidence>
<evidence type="ECO:0000259" key="10">
    <source>
        <dbReference type="PROSITE" id="PS51671"/>
    </source>
</evidence>
<dbReference type="STRING" id="37360.A0A0G4IPF7"/>
<keyword evidence="12" id="KW-1185">Reference proteome</keyword>
<gene>
    <name evidence="11" type="ORF">PBRA_000528</name>
</gene>
<dbReference type="Pfam" id="PF00351">
    <property type="entry name" value="Biopterin_H"/>
    <property type="match status" value="1"/>
</dbReference>
<evidence type="ECO:0000256" key="7">
    <source>
        <dbReference type="ARBA" id="ARBA00023033"/>
    </source>
</evidence>
<feature type="binding site" evidence="8">
    <location>
        <position position="283"/>
    </location>
    <ligand>
        <name>Fe cation</name>
        <dbReference type="ChEBI" id="CHEBI:24875"/>
    </ligand>
</feature>
<evidence type="ECO:0000259" key="9">
    <source>
        <dbReference type="PROSITE" id="PS51410"/>
    </source>
</evidence>
<dbReference type="PANTHER" id="PTHR11473:SF24">
    <property type="entry name" value="PHENYLALANINE-4-HYDROXYLASE"/>
    <property type="match status" value="1"/>
</dbReference>
<comment type="cofactor">
    <cofactor evidence="1 8">
        <name>Fe(2+)</name>
        <dbReference type="ChEBI" id="CHEBI:29033"/>
    </cofactor>
</comment>
<dbReference type="AlphaFoldDB" id="A0A0G4IPF7"/>
<dbReference type="InterPro" id="IPR045865">
    <property type="entry name" value="ACT-like_dom_sf"/>
</dbReference>
<dbReference type="Gene3D" id="1.10.800.10">
    <property type="entry name" value="Aromatic amino acid hydroxylase"/>
    <property type="match status" value="1"/>
</dbReference>
<sequence>MRPGWRLPSMAWGRAARLAATLGGSADIGKVSAVFSVSDRPGALQTALQFFWKNDVNMTRIESRPSKFTNDYDFYVDFDGDAKDDRVKKLVADLKSCCRSVMLIGGRKVPWFPRRVTDMDLIVQTVLDAGDELESDHPGFHDQAYRDRRARITQAAAAYKQYHTSSPFGEPIARIDYSQEEVGTWGLVWDKLRPLLQQHACEEYTDILDGMEAQCGYARDSIPQLEDISQFLQKRTGFRLRPVAGLLSPRDFFSGLAFRVFYSTQYIRHHSKPLYTPEPDVVHELMGHAPMFANAAFADFSQEIGMASIGASEEQITMLARCYWFTVEFGLCQQDGQRKAYGAGLLSSFGELEYAMSDKPAILPWDPYVAAQTEYPITTYQPTYFLASSFDDATAKMRDFADSLPRPFQVRYNAMTQALEVDRNIQVDNPAPAMS</sequence>
<dbReference type="InterPro" id="IPR036951">
    <property type="entry name" value="ArAA_hydroxylase_sf"/>
</dbReference>
<dbReference type="GO" id="GO:0004664">
    <property type="term" value="F:prephenate dehydratase activity"/>
    <property type="evidence" value="ECO:0007669"/>
    <property type="project" value="InterPro"/>
</dbReference>
<keyword evidence="5" id="KW-0560">Oxidoreductase</keyword>
<keyword evidence="7" id="KW-0503">Monooxygenase</keyword>
<evidence type="ECO:0000256" key="2">
    <source>
        <dbReference type="ARBA" id="ARBA00009712"/>
    </source>
</evidence>
<comment type="similarity">
    <text evidence="2">Belongs to the biopterin-dependent aromatic amino acid hydroxylase family.</text>
</comment>
<dbReference type="InterPro" id="IPR002912">
    <property type="entry name" value="ACT_dom"/>
</dbReference>
<dbReference type="GO" id="GO:0004505">
    <property type="term" value="F:phenylalanine 4-monooxygenase activity"/>
    <property type="evidence" value="ECO:0007669"/>
    <property type="project" value="UniProtKB-EC"/>
</dbReference>
<dbReference type="CDD" id="cd04905">
    <property type="entry name" value="ACT_CM-PDT"/>
    <property type="match status" value="1"/>
</dbReference>
<feature type="binding site" evidence="8">
    <location>
        <position position="328"/>
    </location>
    <ligand>
        <name>Fe cation</name>
        <dbReference type="ChEBI" id="CHEBI:24875"/>
    </ligand>
</feature>
<dbReference type="InterPro" id="IPR036329">
    <property type="entry name" value="Aro-AA_hydroxylase_C_sf"/>
</dbReference>
<dbReference type="InterPro" id="IPR019774">
    <property type="entry name" value="Aromatic-AA_hydroxylase_C"/>
</dbReference>
<dbReference type="InterPro" id="IPR018528">
    <property type="entry name" value="Preph_deHydtase_CS"/>
</dbReference>
<dbReference type="EMBL" id="CDSF01000079">
    <property type="protein sequence ID" value="CEO97183.1"/>
    <property type="molecule type" value="Genomic_DNA"/>
</dbReference>
<evidence type="ECO:0000256" key="8">
    <source>
        <dbReference type="PIRSR" id="PIRSR601273-2"/>
    </source>
</evidence>
<dbReference type="PROSITE" id="PS51410">
    <property type="entry name" value="BH4_AAA_HYDROXYL_2"/>
    <property type="match status" value="1"/>
</dbReference>
<dbReference type="GO" id="GO:0005506">
    <property type="term" value="F:iron ion binding"/>
    <property type="evidence" value="ECO:0007669"/>
    <property type="project" value="InterPro"/>
</dbReference>
<evidence type="ECO:0000256" key="6">
    <source>
        <dbReference type="ARBA" id="ARBA00023004"/>
    </source>
</evidence>
<evidence type="ECO:0000256" key="3">
    <source>
        <dbReference type="ARBA" id="ARBA00011995"/>
    </source>
</evidence>
<dbReference type="Proteomes" id="UP000039324">
    <property type="component" value="Unassembled WGS sequence"/>
</dbReference>
<evidence type="ECO:0000313" key="12">
    <source>
        <dbReference type="Proteomes" id="UP000039324"/>
    </source>
</evidence>
<keyword evidence="6 8" id="KW-0408">Iron</keyword>
<proteinExistence type="inferred from homology"/>
<name>A0A0G4IPF7_PLABS</name>
<feature type="domain" description="Biopterin-dependent aromatic amino acid hydroxylase family profile" evidence="9">
    <location>
        <begin position="97"/>
        <end position="435"/>
    </location>
</feature>
<dbReference type="PROSITE" id="PS00858">
    <property type="entry name" value="PREPHENATE_DEHYDR_2"/>
    <property type="match status" value="1"/>
</dbReference>
<reference evidence="11 12" key="1">
    <citation type="submission" date="2015-02" db="EMBL/GenBank/DDBJ databases">
        <authorList>
            <person name="Chooi Y.-H."/>
        </authorList>
    </citation>
    <scope>NUCLEOTIDE SEQUENCE [LARGE SCALE GENOMIC DNA]</scope>
    <source>
        <strain evidence="11">E3</strain>
    </source>
</reference>
<accession>A0A0G4IPF7</accession>
<dbReference type="OrthoDB" id="983542at2759"/>
<evidence type="ECO:0000256" key="5">
    <source>
        <dbReference type="ARBA" id="ARBA00023002"/>
    </source>
</evidence>
<dbReference type="EC" id="1.14.16.1" evidence="3"/>
<dbReference type="SUPFAM" id="SSF56534">
    <property type="entry name" value="Aromatic aminoacid monoxygenases, catalytic and oligomerization domains"/>
    <property type="match status" value="1"/>
</dbReference>
<dbReference type="OMA" id="FHDEVYR"/>
<dbReference type="SUPFAM" id="SSF55021">
    <property type="entry name" value="ACT-like"/>
    <property type="match status" value="1"/>
</dbReference>
<evidence type="ECO:0000313" key="11">
    <source>
        <dbReference type="EMBL" id="CEO97183.1"/>
    </source>
</evidence>
<evidence type="ECO:0000256" key="4">
    <source>
        <dbReference type="ARBA" id="ARBA00022723"/>
    </source>
</evidence>
<feature type="binding site" evidence="8">
    <location>
        <position position="288"/>
    </location>
    <ligand>
        <name>Fe cation</name>
        <dbReference type="ChEBI" id="CHEBI:24875"/>
    </ligand>
</feature>
<dbReference type="InterPro" id="IPR001273">
    <property type="entry name" value="ArAA_hydroxylase"/>
</dbReference>
<organism evidence="11 12">
    <name type="scientific">Plasmodiophora brassicae</name>
    <name type="common">Clubroot disease agent</name>
    <dbReference type="NCBI Taxonomy" id="37360"/>
    <lineage>
        <taxon>Eukaryota</taxon>
        <taxon>Sar</taxon>
        <taxon>Rhizaria</taxon>
        <taxon>Endomyxa</taxon>
        <taxon>Phytomyxea</taxon>
        <taxon>Plasmodiophorida</taxon>
        <taxon>Plasmodiophoridae</taxon>
        <taxon>Plasmodiophora</taxon>
    </lineage>
</organism>
<protein>
    <recommendedName>
        <fullName evidence="3">phenylalanine 4-monooxygenase</fullName>
        <ecNumber evidence="3">1.14.16.1</ecNumber>
    </recommendedName>
</protein>
<dbReference type="PANTHER" id="PTHR11473">
    <property type="entry name" value="AROMATIC AMINO ACID HYDROXYLASE"/>
    <property type="match status" value="1"/>
</dbReference>
<dbReference type="GO" id="GO:0009094">
    <property type="term" value="P:L-phenylalanine biosynthetic process"/>
    <property type="evidence" value="ECO:0007669"/>
    <property type="project" value="InterPro"/>
</dbReference>
<dbReference type="PROSITE" id="PS51671">
    <property type="entry name" value="ACT"/>
    <property type="match status" value="1"/>
</dbReference>
<dbReference type="PRINTS" id="PR00372">
    <property type="entry name" value="FYWHYDRXLASE"/>
</dbReference>